<reference evidence="5 6" key="1">
    <citation type="journal article" date="2020" name="Int. J. Syst. Evol. Microbiol.">
        <title>Novel acetic acid bacteria from cider fermentations: Acetobacter conturbans sp. nov. and Acetobacter fallax sp. nov.</title>
        <authorList>
            <person name="Sombolestani A.S."/>
            <person name="Cleenwerck I."/>
            <person name="Cnockaert M."/>
            <person name="Borremans W."/>
            <person name="Wieme A.D."/>
            <person name="De Vuyst L."/>
            <person name="Vandamme P."/>
        </authorList>
    </citation>
    <scope>NUCLEOTIDE SEQUENCE [LARGE SCALE GENOMIC DNA]</scope>
    <source>
        <strain evidence="5 6">LMG 30640</strain>
    </source>
</reference>
<keyword evidence="6" id="KW-1185">Reference proteome</keyword>
<gene>
    <name evidence="5" type="ORF">GOB93_19015</name>
</gene>
<organism evidence="5 6">
    <name type="scientific">Acetobacter musti</name>
    <dbReference type="NCBI Taxonomy" id="864732"/>
    <lineage>
        <taxon>Bacteria</taxon>
        <taxon>Pseudomonadati</taxon>
        <taxon>Pseudomonadota</taxon>
        <taxon>Alphaproteobacteria</taxon>
        <taxon>Acetobacterales</taxon>
        <taxon>Acetobacteraceae</taxon>
        <taxon>Acetobacter</taxon>
    </lineage>
</organism>
<evidence type="ECO:0000256" key="3">
    <source>
        <dbReference type="ARBA" id="ARBA00022729"/>
    </source>
</evidence>
<evidence type="ECO:0000256" key="2">
    <source>
        <dbReference type="ARBA" id="ARBA00010742"/>
    </source>
</evidence>
<dbReference type="PANTHER" id="PTHR30024:SF47">
    <property type="entry name" value="TAURINE-BINDING PERIPLASMIC PROTEIN"/>
    <property type="match status" value="1"/>
</dbReference>
<proteinExistence type="inferred from homology"/>
<accession>A0ABX0JV97</accession>
<dbReference type="Proteomes" id="UP000635278">
    <property type="component" value="Unassembled WGS sequence"/>
</dbReference>
<comment type="subcellular location">
    <subcellularLocation>
        <location evidence="1">Periplasm</location>
    </subcellularLocation>
</comment>
<protein>
    <submittedName>
        <fullName evidence="5">PhnD/SsuA/transferrin family substrate-binding protein</fullName>
    </submittedName>
</protein>
<dbReference type="SUPFAM" id="SSF53850">
    <property type="entry name" value="Periplasmic binding protein-like II"/>
    <property type="match status" value="1"/>
</dbReference>
<comment type="caution">
    <text evidence="5">The sequence shown here is derived from an EMBL/GenBank/DDBJ whole genome shotgun (WGS) entry which is preliminary data.</text>
</comment>
<keyword evidence="3" id="KW-0732">Signal</keyword>
<evidence type="ECO:0000313" key="6">
    <source>
        <dbReference type="Proteomes" id="UP000635278"/>
    </source>
</evidence>
<dbReference type="InterPro" id="IPR015168">
    <property type="entry name" value="SsuA/THI5"/>
</dbReference>
<dbReference type="Pfam" id="PF09084">
    <property type="entry name" value="NMT1"/>
    <property type="match status" value="1"/>
</dbReference>
<dbReference type="Gene3D" id="3.40.190.10">
    <property type="entry name" value="Periplasmic binding protein-like II"/>
    <property type="match status" value="2"/>
</dbReference>
<dbReference type="PANTHER" id="PTHR30024">
    <property type="entry name" value="ALIPHATIC SULFONATES-BINDING PROTEIN-RELATED"/>
    <property type="match status" value="1"/>
</dbReference>
<evidence type="ECO:0000259" key="4">
    <source>
        <dbReference type="Pfam" id="PF09084"/>
    </source>
</evidence>
<sequence length="351" mass="37997">MTTRNQLNKWGMMTDYDTVSRRRLLVGAASCSVLALAQARGRAQTSSGSFAVRVASNQGPENATLQRLMLERGYFRALSLDIRLAESRSVSGPMEAILHGEADICMISAYAGILPAIAQGAPVRLVGAALRLPTLAVYSGRKDIRHVSDLAGRTIGVGPRNGLLHILALALLHEKGIDGTRVNFVNIGSNAQVFQAVLSGRVDAGLSGEADADTTTAVHMLSDGKLWEQLPRYTYQTAYASVSAINEKPEALARCIAAYVRLFRYLSSPVSREAYIEARQFVSKMGADEAESAWTFIQKHQPYALNTGLSRDQVDYLQKLNVSAGLQTAMLPFDHVVDLGPATLARQFLSS</sequence>
<feature type="domain" description="SsuA/THI5-like" evidence="4">
    <location>
        <begin position="71"/>
        <end position="260"/>
    </location>
</feature>
<name>A0ABX0JV97_9PROT</name>
<evidence type="ECO:0000313" key="5">
    <source>
        <dbReference type="EMBL" id="NHN86698.1"/>
    </source>
</evidence>
<dbReference type="EMBL" id="WOTB01000046">
    <property type="protein sequence ID" value="NHN86698.1"/>
    <property type="molecule type" value="Genomic_DNA"/>
</dbReference>
<evidence type="ECO:0000256" key="1">
    <source>
        <dbReference type="ARBA" id="ARBA00004418"/>
    </source>
</evidence>
<comment type="similarity">
    <text evidence="2">Belongs to the bacterial solute-binding protein SsuA/TauA family.</text>
</comment>